<name>A0A814I8H0_9BILA</name>
<sequence>MHKNNLFQLSKNRFAYDNSNNLNHQLHRPLMNEFPKSTLNSIGCIDPKCKRVNCKGMSPCQICNELFHEPKKHMRVHGI</sequence>
<keyword evidence="2" id="KW-1185">Reference proteome</keyword>
<proteinExistence type="predicted"/>
<dbReference type="Proteomes" id="UP000663879">
    <property type="component" value="Unassembled WGS sequence"/>
</dbReference>
<organism evidence="1 2">
    <name type="scientific">Brachionus calyciflorus</name>
    <dbReference type="NCBI Taxonomy" id="104777"/>
    <lineage>
        <taxon>Eukaryota</taxon>
        <taxon>Metazoa</taxon>
        <taxon>Spiralia</taxon>
        <taxon>Gnathifera</taxon>
        <taxon>Rotifera</taxon>
        <taxon>Eurotatoria</taxon>
        <taxon>Monogononta</taxon>
        <taxon>Pseudotrocha</taxon>
        <taxon>Ploima</taxon>
        <taxon>Brachionidae</taxon>
        <taxon>Brachionus</taxon>
    </lineage>
</organism>
<accession>A0A814I8H0</accession>
<evidence type="ECO:0000313" key="1">
    <source>
        <dbReference type="EMBL" id="CAF1019785.1"/>
    </source>
</evidence>
<comment type="caution">
    <text evidence="1">The sequence shown here is derived from an EMBL/GenBank/DDBJ whole genome shotgun (WGS) entry which is preliminary data.</text>
</comment>
<protein>
    <submittedName>
        <fullName evidence="1">Uncharacterized protein</fullName>
    </submittedName>
</protein>
<gene>
    <name evidence="1" type="ORF">OXX778_LOCUS17320</name>
</gene>
<dbReference type="AlphaFoldDB" id="A0A814I8H0"/>
<dbReference type="EMBL" id="CAJNOC010004384">
    <property type="protein sequence ID" value="CAF1019785.1"/>
    <property type="molecule type" value="Genomic_DNA"/>
</dbReference>
<evidence type="ECO:0000313" key="2">
    <source>
        <dbReference type="Proteomes" id="UP000663879"/>
    </source>
</evidence>
<reference evidence="1" key="1">
    <citation type="submission" date="2021-02" db="EMBL/GenBank/DDBJ databases">
        <authorList>
            <person name="Nowell W R."/>
        </authorList>
    </citation>
    <scope>NUCLEOTIDE SEQUENCE</scope>
    <source>
        <strain evidence="1">Ploen Becks lab</strain>
    </source>
</reference>